<protein>
    <submittedName>
        <fullName evidence="1">Uncharacterized protein</fullName>
    </submittedName>
</protein>
<sequence>MIVAGHRSNPRKRMWLSNQESRWSWRESARGLVVVPS</sequence>
<organism evidence="1 2">
    <name type="scientific">Burkholderia pseudomallei (strain 1106a)</name>
    <dbReference type="NCBI Taxonomy" id="357348"/>
    <lineage>
        <taxon>Bacteria</taxon>
        <taxon>Pseudomonadati</taxon>
        <taxon>Pseudomonadota</taxon>
        <taxon>Betaproteobacteria</taxon>
        <taxon>Burkholderiales</taxon>
        <taxon>Burkholderiaceae</taxon>
        <taxon>Burkholderia</taxon>
        <taxon>pseudomallei group</taxon>
    </lineage>
</organism>
<accession>A3P7R8</accession>
<reference evidence="2" key="1">
    <citation type="submission" date="2007-02" db="EMBL/GenBank/DDBJ databases">
        <authorList>
            <person name="DeShazer D."/>
            <person name="Woods D.E."/>
            <person name="Nierman W.C."/>
        </authorList>
    </citation>
    <scope>NUCLEOTIDE SEQUENCE [LARGE SCALE GENOMIC DNA]</scope>
    <source>
        <strain evidence="2">1106a</strain>
    </source>
</reference>
<gene>
    <name evidence="1" type="ordered locus">BURPS1106A_A2345</name>
</gene>
<name>A3P7R8_BURP0</name>
<dbReference type="KEGG" id="bpl:BURPS1106A_A2345"/>
<proteinExistence type="predicted"/>
<dbReference type="AlphaFoldDB" id="A3P7R8"/>
<dbReference type="HOGENOM" id="CLU_3341281_0_0_4"/>
<dbReference type="EMBL" id="CP000573">
    <property type="protein sequence ID" value="ABN94365.1"/>
    <property type="molecule type" value="Genomic_DNA"/>
</dbReference>
<evidence type="ECO:0000313" key="2">
    <source>
        <dbReference type="Proteomes" id="UP000006738"/>
    </source>
</evidence>
<evidence type="ECO:0000313" key="1">
    <source>
        <dbReference type="EMBL" id="ABN94365.1"/>
    </source>
</evidence>
<dbReference type="Proteomes" id="UP000006738">
    <property type="component" value="Chromosome II"/>
</dbReference>